<evidence type="ECO:0000313" key="2">
    <source>
        <dbReference type="EMBL" id="ATG56057.1"/>
    </source>
</evidence>
<dbReference type="InterPro" id="IPR036259">
    <property type="entry name" value="MFS_trans_sf"/>
</dbReference>
<accession>A0A291H0R4</accession>
<keyword evidence="1" id="KW-0472">Membrane</keyword>
<evidence type="ECO:0000313" key="3">
    <source>
        <dbReference type="Proteomes" id="UP000217889"/>
    </source>
</evidence>
<dbReference type="EMBL" id="CP023564">
    <property type="protein sequence ID" value="ATG56057.1"/>
    <property type="molecule type" value="Genomic_DNA"/>
</dbReference>
<dbReference type="SUPFAM" id="SSF103473">
    <property type="entry name" value="MFS general substrate transporter"/>
    <property type="match status" value="1"/>
</dbReference>
<sequence>MSTPIPSRPSRRPLGLLLAALAVLVVGVNLRPGATSVGPLMSEVVDAYGQGPFAAGLLTALPPLIFGVLGLLAVPVSRRLGMTGTVVASFVVVALGLLLRPSTEVFALFVGLSVLGLLGPALGNVLVPAWIKMHGGTRTVGLMTLYSVTLALGGSAGSALAVPMAGSGADGWTDSLRVWGMVVAVPVVVWAVVLTRTGHDFPPDPPRGEVPGSLLRSPTAIALTLMFALQSLNAYTQFGMLPQILTEAGISPARAGVLVAVIAGWGLVGGMVMPTVIAKVPGLPWIVGGFGLLTAIGYLGLLLAPAVSPLLWACVLGVGGFAFPTAIALLPARTRSPLITARLSGMVQPIGYLLAALGPIIAGMLLGATGSSAGVLWFLAGTGVLLAVAGFRVGLPRLVDHEIGS</sequence>
<keyword evidence="1" id="KW-0812">Transmembrane</keyword>
<feature type="transmembrane region" description="Helical" evidence="1">
    <location>
        <begin position="350"/>
        <end position="369"/>
    </location>
</feature>
<feature type="transmembrane region" description="Helical" evidence="1">
    <location>
        <begin position="176"/>
        <end position="194"/>
    </location>
</feature>
<dbReference type="KEGG" id="bgg:CFK41_15665"/>
<proteinExistence type="predicted"/>
<dbReference type="OrthoDB" id="5317164at2"/>
<feature type="transmembrane region" description="Helical" evidence="1">
    <location>
        <begin position="54"/>
        <end position="73"/>
    </location>
</feature>
<reference evidence="2 3" key="1">
    <citation type="journal article" date="2014" name="Int. J. Syst. Evol. Microbiol.">
        <title>Brachybacterium ginsengisoli sp. nov., isolated from soil of a ginseng field.</title>
        <authorList>
            <person name="Hoang V.A."/>
            <person name="Kim Y.J."/>
            <person name="Nguyen N.L."/>
            <person name="Yang D.C."/>
        </authorList>
    </citation>
    <scope>NUCLEOTIDE SEQUENCE [LARGE SCALE GENOMIC DNA]</scope>
    <source>
        <strain evidence="2 3">DCY80</strain>
    </source>
</reference>
<protein>
    <submittedName>
        <fullName evidence="2">MFS transporter</fullName>
    </submittedName>
</protein>
<feature type="transmembrane region" description="Helical" evidence="1">
    <location>
        <begin position="105"/>
        <end position="131"/>
    </location>
</feature>
<keyword evidence="3" id="KW-1185">Reference proteome</keyword>
<dbReference type="GO" id="GO:0022857">
    <property type="term" value="F:transmembrane transporter activity"/>
    <property type="evidence" value="ECO:0007669"/>
    <property type="project" value="InterPro"/>
</dbReference>
<organism evidence="2 3">
    <name type="scientific">Brachybacterium ginsengisoli</name>
    <dbReference type="NCBI Taxonomy" id="1331682"/>
    <lineage>
        <taxon>Bacteria</taxon>
        <taxon>Bacillati</taxon>
        <taxon>Actinomycetota</taxon>
        <taxon>Actinomycetes</taxon>
        <taxon>Micrococcales</taxon>
        <taxon>Dermabacteraceae</taxon>
        <taxon>Brachybacterium</taxon>
    </lineage>
</organism>
<name>A0A291H0R4_9MICO</name>
<dbReference type="InterPro" id="IPR052524">
    <property type="entry name" value="MFS_Cyanate_Porter"/>
</dbReference>
<keyword evidence="1" id="KW-1133">Transmembrane helix</keyword>
<feature type="transmembrane region" description="Helical" evidence="1">
    <location>
        <begin position="143"/>
        <end position="164"/>
    </location>
</feature>
<evidence type="ECO:0000256" key="1">
    <source>
        <dbReference type="SAM" id="Phobius"/>
    </source>
</evidence>
<feature type="transmembrane region" description="Helical" evidence="1">
    <location>
        <begin position="285"/>
        <end position="304"/>
    </location>
</feature>
<dbReference type="Proteomes" id="UP000217889">
    <property type="component" value="Chromosome"/>
</dbReference>
<dbReference type="RefSeq" id="WP_096800517.1">
    <property type="nucleotide sequence ID" value="NZ_CP023564.1"/>
</dbReference>
<feature type="transmembrane region" description="Helical" evidence="1">
    <location>
        <begin position="310"/>
        <end position="330"/>
    </location>
</feature>
<dbReference type="AlphaFoldDB" id="A0A291H0R4"/>
<dbReference type="Gene3D" id="1.20.1250.20">
    <property type="entry name" value="MFS general substrate transporter like domains"/>
    <property type="match status" value="1"/>
</dbReference>
<gene>
    <name evidence="2" type="ORF">CFK41_15665</name>
</gene>
<dbReference type="PANTHER" id="PTHR23523">
    <property type="match status" value="1"/>
</dbReference>
<dbReference type="PANTHER" id="PTHR23523:SF2">
    <property type="entry name" value="2-NITROIMIDAZOLE TRANSPORTER"/>
    <property type="match status" value="1"/>
</dbReference>
<dbReference type="InterPro" id="IPR011701">
    <property type="entry name" value="MFS"/>
</dbReference>
<feature type="transmembrane region" description="Helical" evidence="1">
    <location>
        <begin position="80"/>
        <end position="99"/>
    </location>
</feature>
<feature type="transmembrane region" description="Helical" evidence="1">
    <location>
        <begin position="255"/>
        <end position="278"/>
    </location>
</feature>
<dbReference type="Pfam" id="PF07690">
    <property type="entry name" value="MFS_1"/>
    <property type="match status" value="1"/>
</dbReference>
<feature type="transmembrane region" description="Helical" evidence="1">
    <location>
        <begin position="375"/>
        <end position="395"/>
    </location>
</feature>